<proteinExistence type="inferred from homology"/>
<evidence type="ECO:0000259" key="6">
    <source>
        <dbReference type="SMART" id="SM00827"/>
    </source>
</evidence>
<dbReference type="PANTHER" id="PTHR42681">
    <property type="entry name" value="MALONYL-COA-ACYL CARRIER PROTEIN TRANSACYLASE, MITOCHONDRIAL"/>
    <property type="match status" value="1"/>
</dbReference>
<protein>
    <recommendedName>
        <fullName evidence="4">Malonyl CoA-acyl carrier protein transacylase</fullName>
        <ecNumber evidence="4">2.3.1.39</ecNumber>
    </recommendedName>
</protein>
<dbReference type="GO" id="GO:0006633">
    <property type="term" value="P:fatty acid biosynthetic process"/>
    <property type="evidence" value="ECO:0007669"/>
    <property type="project" value="TreeGrafter"/>
</dbReference>
<dbReference type="Gene3D" id="3.40.366.10">
    <property type="entry name" value="Malonyl-Coenzyme A Acyl Carrier Protein, domain 2"/>
    <property type="match status" value="1"/>
</dbReference>
<feature type="active site" evidence="5">
    <location>
        <position position="197"/>
    </location>
</feature>
<evidence type="ECO:0000256" key="1">
    <source>
        <dbReference type="ARBA" id="ARBA00022679"/>
    </source>
</evidence>
<dbReference type="SUPFAM" id="SSF55048">
    <property type="entry name" value="Probable ACP-binding domain of malonyl-CoA ACP transacylase"/>
    <property type="match status" value="1"/>
</dbReference>
<dbReference type="InterPro" id="IPR004410">
    <property type="entry name" value="Malonyl_CoA-ACP_transAc_FabD"/>
</dbReference>
<evidence type="ECO:0000313" key="7">
    <source>
        <dbReference type="EMBL" id="ADU28145.1"/>
    </source>
</evidence>
<dbReference type="GO" id="GO:0004314">
    <property type="term" value="F:[acyl-carrier-protein] S-malonyltransferase activity"/>
    <property type="evidence" value="ECO:0007669"/>
    <property type="project" value="UniProtKB-EC"/>
</dbReference>
<organism evidence="7 8">
    <name type="scientific">Ethanoligenens harbinense (strain DSM 18485 / JCM 12961 / CGMCC 1.5033 / YUAN-3)</name>
    <dbReference type="NCBI Taxonomy" id="663278"/>
    <lineage>
        <taxon>Bacteria</taxon>
        <taxon>Bacillati</taxon>
        <taxon>Bacillota</taxon>
        <taxon>Clostridia</taxon>
        <taxon>Eubacteriales</taxon>
        <taxon>Oscillospiraceae</taxon>
        <taxon>Ethanoligenens</taxon>
    </lineage>
</organism>
<dbReference type="InterPro" id="IPR016035">
    <property type="entry name" value="Acyl_Trfase/lysoPLipase"/>
</dbReference>
<evidence type="ECO:0000256" key="5">
    <source>
        <dbReference type="PIRSR" id="PIRSR000446-1"/>
    </source>
</evidence>
<dbReference type="InterPro" id="IPR014043">
    <property type="entry name" value="Acyl_transferase_dom"/>
</dbReference>
<dbReference type="eggNOG" id="COG0331">
    <property type="taxonomic scope" value="Bacteria"/>
</dbReference>
<dbReference type="AlphaFoldDB" id="E6U775"/>
<dbReference type="InterPro" id="IPR016036">
    <property type="entry name" value="Malonyl_transacylase_ACP-bd"/>
</dbReference>
<keyword evidence="8" id="KW-1185">Reference proteome</keyword>
<dbReference type="Proteomes" id="UP000001551">
    <property type="component" value="Chromosome"/>
</dbReference>
<dbReference type="STRING" id="663278.Ethha_2652"/>
<dbReference type="EMBL" id="CP002400">
    <property type="protein sequence ID" value="ADU28145.1"/>
    <property type="molecule type" value="Genomic_DNA"/>
</dbReference>
<evidence type="ECO:0000256" key="2">
    <source>
        <dbReference type="ARBA" id="ARBA00023315"/>
    </source>
</evidence>
<dbReference type="RefSeq" id="WP_013486488.1">
    <property type="nucleotide sequence ID" value="NC_014828.1"/>
</dbReference>
<dbReference type="KEGG" id="eha:Ethha_2652"/>
<keyword evidence="1 4" id="KW-0808">Transferase</keyword>
<comment type="catalytic activity">
    <reaction evidence="3 4">
        <text>holo-[ACP] + malonyl-CoA = malonyl-[ACP] + CoA</text>
        <dbReference type="Rhea" id="RHEA:41792"/>
        <dbReference type="Rhea" id="RHEA-COMP:9623"/>
        <dbReference type="Rhea" id="RHEA-COMP:9685"/>
        <dbReference type="ChEBI" id="CHEBI:57287"/>
        <dbReference type="ChEBI" id="CHEBI:57384"/>
        <dbReference type="ChEBI" id="CHEBI:64479"/>
        <dbReference type="ChEBI" id="CHEBI:78449"/>
        <dbReference type="EC" id="2.3.1.39"/>
    </reaction>
</comment>
<sequence length="307" mass="31642">MGKTAFLFSGQGAQYPGMGVDLCANHPVAARVYEEASEALGFDVLALSRDGDGETLAKTAVSQPLIFTLSLAVFAVLKENGVMPDAGAGFSLGEVSALAASGALDAATGFAVIDARAKAMQKAAEETGGTMFAILGAEESAVEKACADAPGYVAPVNYNCPGQIVIAGEEAGAVAAAETLQAAGVKTVRLAVNAAFHSRLMASASESFYEAIRGFSFTAPTFPLFSNVTGGTLETDSIPDYLKRQMVSPVRFSDEIAALEAAGFDTFLELGPGKTLCGFIRRGIKGARTFPLDDSAKIEKCLRALAG</sequence>
<dbReference type="NCBIfam" id="TIGR00128">
    <property type="entry name" value="fabD"/>
    <property type="match status" value="1"/>
</dbReference>
<dbReference type="PIRSF" id="PIRSF000446">
    <property type="entry name" value="Mct"/>
    <property type="match status" value="1"/>
</dbReference>
<dbReference type="HOGENOM" id="CLU_030558_1_1_9"/>
<comment type="similarity">
    <text evidence="4">Belongs to the fabD family.</text>
</comment>
<dbReference type="EC" id="2.3.1.39" evidence="4"/>
<feature type="active site" evidence="5">
    <location>
        <position position="91"/>
    </location>
</feature>
<dbReference type="InterPro" id="IPR024925">
    <property type="entry name" value="Malonyl_CoA-ACP_transAc"/>
</dbReference>
<evidence type="ECO:0000313" key="8">
    <source>
        <dbReference type="Proteomes" id="UP000001551"/>
    </source>
</evidence>
<accession>E6U775</accession>
<dbReference type="GO" id="GO:0005829">
    <property type="term" value="C:cytosol"/>
    <property type="evidence" value="ECO:0007669"/>
    <property type="project" value="TreeGrafter"/>
</dbReference>
<gene>
    <name evidence="7" type="ordered locus">Ethha_2652</name>
</gene>
<reference evidence="7 8" key="1">
    <citation type="submission" date="2010-12" db="EMBL/GenBank/DDBJ databases">
        <title>Complete sequence of Ethanoligenens harbinense YUAN-3.</title>
        <authorList>
            <person name="Lucas S."/>
            <person name="Copeland A."/>
            <person name="Lapidus A."/>
            <person name="Cheng J.-F."/>
            <person name="Bruce D."/>
            <person name="Goodwin L."/>
            <person name="Pitluck S."/>
            <person name="Chertkov O."/>
            <person name="Misra M."/>
            <person name="Detter J.C."/>
            <person name="Han C."/>
            <person name="Tapia R."/>
            <person name="Land M."/>
            <person name="Hauser L."/>
            <person name="Jeffries C."/>
            <person name="Kyrpides N."/>
            <person name="Ivanova N."/>
            <person name="Mikhailova N."/>
            <person name="Wang A."/>
            <person name="Mouttaki H."/>
            <person name="He Z."/>
            <person name="Zhou J."/>
            <person name="Hemme C.L."/>
            <person name="Woyke T."/>
        </authorList>
    </citation>
    <scope>NUCLEOTIDE SEQUENCE [LARGE SCALE GENOMIC DNA]</scope>
    <source>
        <strain evidence="8">DSM 18485 / JCM 12961 / CGMCC 1.5033 / YUAN-3</strain>
    </source>
</reference>
<feature type="domain" description="Malonyl-CoA:ACP transacylase (MAT)" evidence="6">
    <location>
        <begin position="7"/>
        <end position="307"/>
    </location>
</feature>
<evidence type="ECO:0000256" key="4">
    <source>
        <dbReference type="PIRNR" id="PIRNR000446"/>
    </source>
</evidence>
<dbReference type="SUPFAM" id="SSF52151">
    <property type="entry name" value="FabD/lysophospholipase-like"/>
    <property type="match status" value="1"/>
</dbReference>
<dbReference type="InterPro" id="IPR050858">
    <property type="entry name" value="Mal-CoA-ACP_Trans/PKS_FabD"/>
</dbReference>
<evidence type="ECO:0000256" key="3">
    <source>
        <dbReference type="ARBA" id="ARBA00048462"/>
    </source>
</evidence>
<dbReference type="SMART" id="SM00827">
    <property type="entry name" value="PKS_AT"/>
    <property type="match status" value="1"/>
</dbReference>
<dbReference type="InterPro" id="IPR001227">
    <property type="entry name" value="Ac_transferase_dom_sf"/>
</dbReference>
<name>E6U775_ETHHY</name>
<dbReference type="Gene3D" id="3.30.70.250">
    <property type="entry name" value="Malonyl-CoA ACP transacylase, ACP-binding"/>
    <property type="match status" value="1"/>
</dbReference>
<dbReference type="PANTHER" id="PTHR42681:SF1">
    <property type="entry name" value="MALONYL-COA-ACYL CARRIER PROTEIN TRANSACYLASE, MITOCHONDRIAL"/>
    <property type="match status" value="1"/>
</dbReference>
<dbReference type="Pfam" id="PF00698">
    <property type="entry name" value="Acyl_transf_1"/>
    <property type="match status" value="1"/>
</dbReference>
<keyword evidence="2 4" id="KW-0012">Acyltransferase</keyword>